<dbReference type="InterPro" id="IPR027417">
    <property type="entry name" value="P-loop_NTPase"/>
</dbReference>
<feature type="compositionally biased region" description="Basic residues" evidence="1">
    <location>
        <begin position="1"/>
        <end position="13"/>
    </location>
</feature>
<proteinExistence type="predicted"/>
<sequence>MNIFRKLRGKASRSSRGSESAASAPATTAESEGETVNPSPPPRAMHISEVKRSPTPLSSIRKPGSETQSLTIMVANAKGAADSLRLYRLLQRETDYGSEYDPTDDFETDYVCDGCMYNVHFDPVPDATGPWAANLAMLTMLLQHVCLVFTYDAESSSSRESWDEMVAVYERLRSRSEDGVLAPFPFLATVIVAMGEGGEGDDEGVQSVPHAEAEAFATERNCLFARVSPTTGRGVCDAVGSLVERAHGARGQYSMAQAGEPKRYKRAQTLKALFSPSLV</sequence>
<reference evidence="2 3" key="1">
    <citation type="submission" date="2024-07" db="EMBL/GenBank/DDBJ databases">
        <title>Section-level genome sequencing and comparative genomics of Aspergillus sections Usti and Cavernicolus.</title>
        <authorList>
            <consortium name="Lawrence Berkeley National Laboratory"/>
            <person name="Nybo J.L."/>
            <person name="Vesth T.C."/>
            <person name="Theobald S."/>
            <person name="Frisvad J.C."/>
            <person name="Larsen T.O."/>
            <person name="Kjaerboelling I."/>
            <person name="Rothschild-Mancinelli K."/>
            <person name="Lyhne E.K."/>
            <person name="Kogle M.E."/>
            <person name="Barry K."/>
            <person name="Clum A."/>
            <person name="Na H."/>
            <person name="Ledsgaard L."/>
            <person name="Lin J."/>
            <person name="Lipzen A."/>
            <person name="Kuo A."/>
            <person name="Riley R."/>
            <person name="Mondo S."/>
            <person name="Labutti K."/>
            <person name="Haridas S."/>
            <person name="Pangalinan J."/>
            <person name="Salamov A.A."/>
            <person name="Simmons B.A."/>
            <person name="Magnuson J.K."/>
            <person name="Chen J."/>
            <person name="Drula E."/>
            <person name="Henrissat B."/>
            <person name="Wiebenga A."/>
            <person name="Lubbers R.J."/>
            <person name="Gomes A.C."/>
            <person name="Makela M.R."/>
            <person name="Stajich J."/>
            <person name="Grigoriev I.V."/>
            <person name="Mortensen U.H."/>
            <person name="De Vries R.P."/>
            <person name="Baker S.E."/>
            <person name="Andersen M.R."/>
        </authorList>
    </citation>
    <scope>NUCLEOTIDE SEQUENCE [LARGE SCALE GENOMIC DNA]</scope>
    <source>
        <strain evidence="2 3">CBS 123904</strain>
    </source>
</reference>
<name>A0ABR4JGL7_9EURO</name>
<dbReference type="Gene3D" id="3.40.50.300">
    <property type="entry name" value="P-loop containing nucleotide triphosphate hydrolases"/>
    <property type="match status" value="1"/>
</dbReference>
<feature type="compositionally biased region" description="Low complexity" evidence="1">
    <location>
        <begin position="14"/>
        <end position="30"/>
    </location>
</feature>
<evidence type="ECO:0000313" key="3">
    <source>
        <dbReference type="Proteomes" id="UP001610446"/>
    </source>
</evidence>
<keyword evidence="3" id="KW-1185">Reference proteome</keyword>
<organism evidence="2 3">
    <name type="scientific">Aspergillus pseudoustus</name>
    <dbReference type="NCBI Taxonomy" id="1810923"/>
    <lineage>
        <taxon>Eukaryota</taxon>
        <taxon>Fungi</taxon>
        <taxon>Dikarya</taxon>
        <taxon>Ascomycota</taxon>
        <taxon>Pezizomycotina</taxon>
        <taxon>Eurotiomycetes</taxon>
        <taxon>Eurotiomycetidae</taxon>
        <taxon>Eurotiales</taxon>
        <taxon>Aspergillaceae</taxon>
        <taxon>Aspergillus</taxon>
        <taxon>Aspergillus subgen. Nidulantes</taxon>
    </lineage>
</organism>
<dbReference type="Proteomes" id="UP001610446">
    <property type="component" value="Unassembled WGS sequence"/>
</dbReference>
<accession>A0ABR4JGL7</accession>
<evidence type="ECO:0000256" key="1">
    <source>
        <dbReference type="SAM" id="MobiDB-lite"/>
    </source>
</evidence>
<evidence type="ECO:0000313" key="2">
    <source>
        <dbReference type="EMBL" id="KAL2838272.1"/>
    </source>
</evidence>
<gene>
    <name evidence="2" type="ORF">BJY01DRAFT_35614</name>
</gene>
<feature type="region of interest" description="Disordered" evidence="1">
    <location>
        <begin position="1"/>
        <end position="65"/>
    </location>
</feature>
<comment type="caution">
    <text evidence="2">The sequence shown here is derived from an EMBL/GenBank/DDBJ whole genome shotgun (WGS) entry which is preliminary data.</text>
</comment>
<dbReference type="EMBL" id="JBFXLU010000148">
    <property type="protein sequence ID" value="KAL2838272.1"/>
    <property type="molecule type" value="Genomic_DNA"/>
</dbReference>
<protein>
    <submittedName>
        <fullName evidence="2">Uncharacterized protein</fullName>
    </submittedName>
</protein>